<gene>
    <name evidence="5" type="ORF">Triagg1_698</name>
</gene>
<evidence type="ECO:0000313" key="6">
    <source>
        <dbReference type="Proteomes" id="UP001273209"/>
    </source>
</evidence>
<dbReference type="Proteomes" id="UP001273209">
    <property type="component" value="Unassembled WGS sequence"/>
</dbReference>
<accession>A0AAE1IJ02</accession>
<evidence type="ECO:0000256" key="2">
    <source>
        <dbReference type="ARBA" id="ARBA00010878"/>
    </source>
</evidence>
<dbReference type="EMBL" id="JAWRVG010000002">
    <property type="protein sequence ID" value="KAK4084218.1"/>
    <property type="molecule type" value="Genomic_DNA"/>
</dbReference>
<dbReference type="CDD" id="cd23339">
    <property type="entry name" value="beta-trefoil_FSCN_fungal_FRG1-like"/>
    <property type="match status" value="1"/>
</dbReference>
<dbReference type="SUPFAM" id="SSF50405">
    <property type="entry name" value="Actin-crosslinking proteins"/>
    <property type="match status" value="1"/>
</dbReference>
<dbReference type="PANTHER" id="PTHR12928:SF0">
    <property type="entry name" value="FSHD REGION GENE 1"/>
    <property type="match status" value="1"/>
</dbReference>
<evidence type="ECO:0000256" key="1">
    <source>
        <dbReference type="ARBA" id="ARBA00004604"/>
    </source>
</evidence>
<organism evidence="5 6">
    <name type="scientific">Trichoderma aggressivum f. europaeum</name>
    <dbReference type="NCBI Taxonomy" id="173218"/>
    <lineage>
        <taxon>Eukaryota</taxon>
        <taxon>Fungi</taxon>
        <taxon>Dikarya</taxon>
        <taxon>Ascomycota</taxon>
        <taxon>Pezizomycotina</taxon>
        <taxon>Sordariomycetes</taxon>
        <taxon>Hypocreomycetidae</taxon>
        <taxon>Hypocreales</taxon>
        <taxon>Hypocreaceae</taxon>
        <taxon>Trichoderma</taxon>
    </lineage>
</organism>
<dbReference type="InterPro" id="IPR008999">
    <property type="entry name" value="Actin-crosslinking"/>
</dbReference>
<evidence type="ECO:0000313" key="5">
    <source>
        <dbReference type="EMBL" id="KAK4084218.1"/>
    </source>
</evidence>
<dbReference type="InterPro" id="IPR010414">
    <property type="entry name" value="FRG1"/>
</dbReference>
<comment type="caution">
    <text evidence="5">The sequence shown here is derived from an EMBL/GenBank/DDBJ whole genome shotgun (WGS) entry which is preliminary data.</text>
</comment>
<dbReference type="AlphaFoldDB" id="A0AAE1IJ02"/>
<keyword evidence="3" id="KW-0539">Nucleus</keyword>
<dbReference type="Gene3D" id="2.80.10.50">
    <property type="match status" value="1"/>
</dbReference>
<dbReference type="Pfam" id="PF06229">
    <property type="entry name" value="FRG1"/>
    <property type="match status" value="1"/>
</dbReference>
<feature type="region of interest" description="Disordered" evidence="4">
    <location>
        <begin position="227"/>
        <end position="255"/>
    </location>
</feature>
<comment type="subcellular location">
    <subcellularLocation>
        <location evidence="1">Nucleus</location>
        <location evidence="1">Nucleolus</location>
    </subcellularLocation>
</comment>
<proteinExistence type="inferred from homology"/>
<keyword evidence="6" id="KW-1185">Reference proteome</keyword>
<evidence type="ECO:0008006" key="7">
    <source>
        <dbReference type="Google" id="ProtNLM"/>
    </source>
</evidence>
<evidence type="ECO:0000256" key="3">
    <source>
        <dbReference type="ARBA" id="ARBA00023242"/>
    </source>
</evidence>
<dbReference type="RefSeq" id="XP_062759922.1">
    <property type="nucleotide sequence ID" value="XM_062894064.1"/>
</dbReference>
<dbReference type="GO" id="GO:0051015">
    <property type="term" value="F:actin filament binding"/>
    <property type="evidence" value="ECO:0007669"/>
    <property type="project" value="TreeGrafter"/>
</dbReference>
<feature type="region of interest" description="Disordered" evidence="4">
    <location>
        <begin position="1"/>
        <end position="64"/>
    </location>
</feature>
<dbReference type="PANTHER" id="PTHR12928">
    <property type="entry name" value="FRG1 PROTEIN"/>
    <property type="match status" value="1"/>
</dbReference>
<reference evidence="5" key="1">
    <citation type="submission" date="2023-11" db="EMBL/GenBank/DDBJ databases">
        <title>The genome sequences of three competitors of mushroom-forming fungi.</title>
        <authorList>
            <person name="Beijen E."/>
            <person name="Ohm R.A."/>
        </authorList>
    </citation>
    <scope>NUCLEOTIDE SEQUENCE</scope>
    <source>
        <strain evidence="5">CBS 100526</strain>
    </source>
</reference>
<protein>
    <recommendedName>
        <fullName evidence="7">Frg1-like family protein</fullName>
    </recommendedName>
</protein>
<name>A0AAE1IJ02_9HYPO</name>
<dbReference type="GeneID" id="87921568"/>
<sequence>MVKPLTFKGDKKTKKRKRAAADRADDEPEPEPGAQHGESSTSRQQKLVKGDNGEDQPNDDSWVSADAVGDVVGPVMIVLPTDKPSALACDPSGKVFALPIENIVDDNPTSAEPHDVRQVWVANRVAGTDNFRFKGHHGRSYRYLACDKIGLLSATSEAVSPLESFNIIATADTPGTFQLQTLRDTLLTIKPSTSSKPNAPPAEVRGDADAITFNTTLRIRMQARFKPRLRTSKEEREKSKISRRELEDAAGRRLDEDEVRMLKRARREGDYHERLLEIKVKNKHDKFG</sequence>
<comment type="similarity">
    <text evidence="2">Belongs to the FRG1 family.</text>
</comment>
<evidence type="ECO:0000256" key="4">
    <source>
        <dbReference type="SAM" id="MobiDB-lite"/>
    </source>
</evidence>
<dbReference type="GO" id="GO:0005730">
    <property type="term" value="C:nucleolus"/>
    <property type="evidence" value="ECO:0007669"/>
    <property type="project" value="UniProtKB-SubCell"/>
</dbReference>
<feature type="compositionally biased region" description="Basic and acidic residues" evidence="4">
    <location>
        <begin position="231"/>
        <end position="255"/>
    </location>
</feature>
<dbReference type="GO" id="GO:0071013">
    <property type="term" value="C:catalytic step 2 spliceosome"/>
    <property type="evidence" value="ECO:0007669"/>
    <property type="project" value="TreeGrafter"/>
</dbReference>